<dbReference type="SUPFAM" id="SSF53649">
    <property type="entry name" value="Alkaline phosphatase-like"/>
    <property type="match status" value="1"/>
</dbReference>
<proteinExistence type="inferred from homology"/>
<feature type="signal peptide" evidence="5">
    <location>
        <begin position="1"/>
        <end position="26"/>
    </location>
</feature>
<organism evidence="7 8">
    <name type="scientific">Marinobacterium iners DSM 11526</name>
    <dbReference type="NCBI Taxonomy" id="1122198"/>
    <lineage>
        <taxon>Bacteria</taxon>
        <taxon>Pseudomonadati</taxon>
        <taxon>Pseudomonadota</taxon>
        <taxon>Gammaproteobacteria</taxon>
        <taxon>Oceanospirillales</taxon>
        <taxon>Oceanospirillaceae</taxon>
        <taxon>Marinobacterium</taxon>
    </lineage>
</organism>
<name>A0A1H4CH33_9GAMM</name>
<dbReference type="RefSeq" id="WP_091825190.1">
    <property type="nucleotide sequence ID" value="NZ_FNRJ01000005.1"/>
</dbReference>
<keyword evidence="4" id="KW-0106">Calcium</keyword>
<evidence type="ECO:0000256" key="5">
    <source>
        <dbReference type="SAM" id="SignalP"/>
    </source>
</evidence>
<keyword evidence="3" id="KW-0378">Hydrolase</keyword>
<dbReference type="AlphaFoldDB" id="A0A1H4CH33"/>
<dbReference type="GO" id="GO:0004065">
    <property type="term" value="F:arylsulfatase activity"/>
    <property type="evidence" value="ECO:0007669"/>
    <property type="project" value="TreeGrafter"/>
</dbReference>
<dbReference type="GO" id="GO:0046872">
    <property type="term" value="F:metal ion binding"/>
    <property type="evidence" value="ECO:0007669"/>
    <property type="project" value="UniProtKB-KW"/>
</dbReference>
<feature type="chain" id="PRO_5017190142" evidence="5">
    <location>
        <begin position="27"/>
        <end position="561"/>
    </location>
</feature>
<evidence type="ECO:0000313" key="7">
    <source>
        <dbReference type="EMBL" id="SEA59721.1"/>
    </source>
</evidence>
<dbReference type="InterPro" id="IPR017850">
    <property type="entry name" value="Alkaline_phosphatase_core_sf"/>
</dbReference>
<evidence type="ECO:0000256" key="2">
    <source>
        <dbReference type="ARBA" id="ARBA00022723"/>
    </source>
</evidence>
<dbReference type="PANTHER" id="PTHR42693:SF33">
    <property type="entry name" value="ARYLSULFATASE"/>
    <property type="match status" value="1"/>
</dbReference>
<comment type="similarity">
    <text evidence="1">Belongs to the sulfatase family.</text>
</comment>
<dbReference type="EMBL" id="FNRJ01000005">
    <property type="protein sequence ID" value="SEA59721.1"/>
    <property type="molecule type" value="Genomic_DNA"/>
</dbReference>
<keyword evidence="5" id="KW-0732">Signal</keyword>
<evidence type="ECO:0000256" key="1">
    <source>
        <dbReference type="ARBA" id="ARBA00008779"/>
    </source>
</evidence>
<accession>A0A1H4CH33</accession>
<dbReference type="Gene3D" id="3.40.720.10">
    <property type="entry name" value="Alkaline Phosphatase, subunit A"/>
    <property type="match status" value="1"/>
</dbReference>
<dbReference type="STRING" id="1122198.SAMN02745729_1058"/>
<evidence type="ECO:0000256" key="4">
    <source>
        <dbReference type="ARBA" id="ARBA00022837"/>
    </source>
</evidence>
<keyword evidence="8" id="KW-1185">Reference proteome</keyword>
<dbReference type="Proteomes" id="UP000242469">
    <property type="component" value="Unassembled WGS sequence"/>
</dbReference>
<sequence>MKNKLSQWGKVSFVAALIASTSLVSATEQPNILLIVADDLGYSDIGAFGGEIETPNLDDLASSGIRLTDFHTAPTCSPTRSMLLSGTDSHRAGLGNMAELLQPEQKGKPGYEGYLNTSVATLPEVLRDNGYSTYMVGKWHLGRSEDQSPAARGFDKSFALIQGGASHFDQRAIISKDPVAIYRDNGMSVDLPEEFFSTDYYTNLVMRYIDEDLVQNKPFFAYVAYTAPHWPLQAPADYLKKYEGKYEAGYEQIRQIRLKRMQEMGIVDTSVTAHTPMTQLPRWEDLTEEQRKLEARRMEIYAAMVDNMDHNIGRLIDWLDEKGELDNTLIMFMSDNGADGNSPEVLPGNKAWFASDYDNSFENMGHPNSYVWYGAQWGQVSATPFPLFKGFPSQGGLIAPAIVRLPGEKRAGQINNAFIHVKDVMPTFLELAGINEISSPYNGREVMPVQGRSMLAVLNGAEDEERAIGWELFGRSAVRKGDWKIRLLEQPYGNGEWQLFNLKNDPTERHNLAQQEPDKLADLLTEWDTYVRENGVFPSDPEKMKKIGYSFTTCVFDRCVE</sequence>
<keyword evidence="2" id="KW-0479">Metal-binding</keyword>
<evidence type="ECO:0000313" key="8">
    <source>
        <dbReference type="Proteomes" id="UP000242469"/>
    </source>
</evidence>
<evidence type="ECO:0000259" key="6">
    <source>
        <dbReference type="Pfam" id="PF00884"/>
    </source>
</evidence>
<dbReference type="InterPro" id="IPR000917">
    <property type="entry name" value="Sulfatase_N"/>
</dbReference>
<dbReference type="InterPro" id="IPR024607">
    <property type="entry name" value="Sulfatase_CS"/>
</dbReference>
<dbReference type="InterPro" id="IPR050738">
    <property type="entry name" value="Sulfatase"/>
</dbReference>
<dbReference type="PROSITE" id="PS00149">
    <property type="entry name" value="SULFATASE_2"/>
    <property type="match status" value="1"/>
</dbReference>
<reference evidence="8" key="1">
    <citation type="submission" date="2016-10" db="EMBL/GenBank/DDBJ databases">
        <authorList>
            <person name="Varghese N."/>
            <person name="Submissions S."/>
        </authorList>
    </citation>
    <scope>NUCLEOTIDE SEQUENCE [LARGE SCALE GENOMIC DNA]</scope>
    <source>
        <strain evidence="8">DSM 11526</strain>
    </source>
</reference>
<evidence type="ECO:0000256" key="3">
    <source>
        <dbReference type="ARBA" id="ARBA00022801"/>
    </source>
</evidence>
<dbReference type="CDD" id="cd16025">
    <property type="entry name" value="PAS_like"/>
    <property type="match status" value="1"/>
</dbReference>
<dbReference type="OrthoDB" id="9803751at2"/>
<dbReference type="Pfam" id="PF00884">
    <property type="entry name" value="Sulfatase"/>
    <property type="match status" value="1"/>
</dbReference>
<protein>
    <submittedName>
        <fullName evidence="7">Arylsulfatase</fullName>
    </submittedName>
</protein>
<feature type="domain" description="Sulfatase N-terminal" evidence="6">
    <location>
        <begin position="30"/>
        <end position="434"/>
    </location>
</feature>
<gene>
    <name evidence="7" type="ORF">SAMN02745729_1058</name>
</gene>
<dbReference type="Gene3D" id="3.30.1120.10">
    <property type="match status" value="1"/>
</dbReference>
<dbReference type="PANTHER" id="PTHR42693">
    <property type="entry name" value="ARYLSULFATASE FAMILY MEMBER"/>
    <property type="match status" value="1"/>
</dbReference>